<accession>A0A8I5YV93</accession>
<evidence type="ECO:0000313" key="2">
    <source>
        <dbReference type="Ensembl" id="ENSPPYP00000045037.1"/>
    </source>
</evidence>
<dbReference type="GO" id="GO:0032580">
    <property type="term" value="C:Golgi cisterna membrane"/>
    <property type="evidence" value="ECO:0007669"/>
    <property type="project" value="TreeGrafter"/>
</dbReference>
<dbReference type="PANTHER" id="PTHR10881:SF62">
    <property type="entry name" value="GOLGIN SUBFAMILY A MEMBER 8H-RELATED"/>
    <property type="match status" value="1"/>
</dbReference>
<feature type="compositionally biased region" description="Polar residues" evidence="1">
    <location>
        <begin position="35"/>
        <end position="55"/>
    </location>
</feature>
<dbReference type="Proteomes" id="UP000001595">
    <property type="component" value="Chromosome 15"/>
</dbReference>
<keyword evidence="3" id="KW-1185">Reference proteome</keyword>
<dbReference type="AlphaFoldDB" id="A0A8I5YV93"/>
<reference evidence="2" key="3">
    <citation type="submission" date="2025-09" db="UniProtKB">
        <authorList>
            <consortium name="Ensembl"/>
        </authorList>
    </citation>
    <scope>IDENTIFICATION</scope>
</reference>
<reference evidence="2" key="2">
    <citation type="submission" date="2025-08" db="UniProtKB">
        <authorList>
            <consortium name="Ensembl"/>
        </authorList>
    </citation>
    <scope>IDENTIFICATION</scope>
</reference>
<dbReference type="PANTHER" id="PTHR10881">
    <property type="entry name" value="GOLGIN SUBFAMILY A MEMBER-RELATED"/>
    <property type="match status" value="1"/>
</dbReference>
<proteinExistence type="predicted"/>
<dbReference type="InterPro" id="IPR024858">
    <property type="entry name" value="GOLGA"/>
</dbReference>
<name>A0A8I5YV93_PONAB</name>
<evidence type="ECO:0000256" key="1">
    <source>
        <dbReference type="SAM" id="MobiDB-lite"/>
    </source>
</evidence>
<protein>
    <submittedName>
        <fullName evidence="2">Uncharacterized protein</fullName>
    </submittedName>
</protein>
<dbReference type="GO" id="GO:0007030">
    <property type="term" value="P:Golgi organization"/>
    <property type="evidence" value="ECO:0007669"/>
    <property type="project" value="TreeGrafter"/>
</dbReference>
<dbReference type="GO" id="GO:0005801">
    <property type="term" value="C:cis-Golgi network"/>
    <property type="evidence" value="ECO:0007669"/>
    <property type="project" value="TreeGrafter"/>
</dbReference>
<organism evidence="2 3">
    <name type="scientific">Pongo abelii</name>
    <name type="common">Sumatran orangutan</name>
    <name type="synonym">Pongo pygmaeus abelii</name>
    <dbReference type="NCBI Taxonomy" id="9601"/>
    <lineage>
        <taxon>Eukaryota</taxon>
        <taxon>Metazoa</taxon>
        <taxon>Chordata</taxon>
        <taxon>Craniata</taxon>
        <taxon>Vertebrata</taxon>
        <taxon>Euteleostomi</taxon>
        <taxon>Mammalia</taxon>
        <taxon>Eutheria</taxon>
        <taxon>Euarchontoglires</taxon>
        <taxon>Primates</taxon>
        <taxon>Haplorrhini</taxon>
        <taxon>Catarrhini</taxon>
        <taxon>Hominidae</taxon>
        <taxon>Pongo</taxon>
    </lineage>
</organism>
<sequence length="126" mass="13650">MAEETQQNKLAAAKKKLKEYWQRNSPRVPAGGNWNRKTNGSIPETATSGGCQSPGDSARDFHREGPTSSATLKDLEVRGSGQGAVTLQVNPPTSSSRWDWVPLCQLRQPTHTPALMIILSTSPPTP</sequence>
<dbReference type="Ensembl" id="ENSPPYT00000046295.1">
    <property type="protein sequence ID" value="ENSPPYP00000045037.1"/>
    <property type="gene ID" value="ENSPPYG00000040501.1"/>
</dbReference>
<evidence type="ECO:0000313" key="3">
    <source>
        <dbReference type="Proteomes" id="UP000001595"/>
    </source>
</evidence>
<dbReference type="GeneTree" id="ENSGT00530000062932"/>
<reference evidence="2 3" key="1">
    <citation type="submission" date="2008-02" db="EMBL/GenBank/DDBJ databases">
        <title>A 6x draft sequence assembly of the Pongo pygmaeus abelii genome.</title>
        <authorList>
            <person name="Wilson R.K."/>
            <person name="Mardis E."/>
        </authorList>
    </citation>
    <scope>NUCLEOTIDE SEQUENCE [LARGE SCALE GENOMIC DNA]</scope>
</reference>
<feature type="region of interest" description="Disordered" evidence="1">
    <location>
        <begin position="1"/>
        <end position="68"/>
    </location>
</feature>
<dbReference type="GO" id="GO:0000137">
    <property type="term" value="C:Golgi cis cisterna"/>
    <property type="evidence" value="ECO:0007669"/>
    <property type="project" value="TreeGrafter"/>
</dbReference>